<dbReference type="PANTHER" id="PTHR12358">
    <property type="entry name" value="SPHINGOSINE KINASE"/>
    <property type="match status" value="1"/>
</dbReference>
<feature type="compositionally biased region" description="Low complexity" evidence="5">
    <location>
        <begin position="513"/>
        <end position="522"/>
    </location>
</feature>
<dbReference type="InterPro" id="IPR016064">
    <property type="entry name" value="NAD/diacylglycerol_kinase_sf"/>
</dbReference>
<dbReference type="SMART" id="SM00046">
    <property type="entry name" value="DAGKc"/>
    <property type="match status" value="1"/>
</dbReference>
<feature type="domain" description="DAGKc" evidence="6">
    <location>
        <begin position="233"/>
        <end position="372"/>
    </location>
</feature>
<dbReference type="GO" id="GO:0005524">
    <property type="term" value="F:ATP binding"/>
    <property type="evidence" value="ECO:0007669"/>
    <property type="project" value="UniProtKB-KW"/>
</dbReference>
<dbReference type="PROSITE" id="PS50146">
    <property type="entry name" value="DAGK"/>
    <property type="match status" value="1"/>
</dbReference>
<evidence type="ECO:0000313" key="8">
    <source>
        <dbReference type="Proteomes" id="UP001633002"/>
    </source>
</evidence>
<feature type="compositionally biased region" description="Polar residues" evidence="5">
    <location>
        <begin position="32"/>
        <end position="45"/>
    </location>
</feature>
<evidence type="ECO:0000256" key="3">
    <source>
        <dbReference type="ARBA" id="ARBA00022777"/>
    </source>
</evidence>
<dbReference type="AlphaFoldDB" id="A0ABD3GDU8"/>
<dbReference type="GO" id="GO:0006665">
    <property type="term" value="P:sphingolipid metabolic process"/>
    <property type="evidence" value="ECO:0007669"/>
    <property type="project" value="UniProtKB-ARBA"/>
</dbReference>
<proteinExistence type="predicted"/>
<evidence type="ECO:0000256" key="2">
    <source>
        <dbReference type="ARBA" id="ARBA00022741"/>
    </source>
</evidence>
<evidence type="ECO:0000256" key="4">
    <source>
        <dbReference type="ARBA" id="ARBA00022840"/>
    </source>
</evidence>
<keyword evidence="3" id="KW-0418">Kinase</keyword>
<sequence>MRVPWGKLKINPLGALSQSHHHQHGAASDASRNVNASTNNTQTSPAPGAPKSRWNLRGSSRTKRSTSGGAQTVHQQEKGDSVKVDIVEEENSDLLGEIVMSGTLSIPGKLLHSAKEVTAKLTAKAFLWSLHCVRLDDIVAVSCYDDSERITVHSFAILRTRWVPETFGRARRSRTDLHFTAATKEEALGWAAAFAHQGVHVNFLPNPITSKKGHTTSAASVPSRSAKEAVKSRPSPKMLVVLNPKSGRGRAGRVFRNKVQPVLELAGFKLSVVETTGARHAQTMAMQLDLTTCPDGIICVGGDGIINEVLNGLLSRDDADQACATPIGIIPAGSDNSLVWTVLGVKDPTTAAVAIVKGGTVATDVFSVEWTKTGATYMGHTVAYYGFMSDVLELSAKYQGRFGPLRYFVAGVIRLLTLPRYKCEVQFLPAETPAVEVRIDKLGDSLDLESVDHKGLNFESQSEIVVESGMDNHDGKLGISATLKMEADLFGPLDATNEPSDYVRGLDGKTKRSPSAKSSSPASHEEAVAVHPMSAGASPSPRSRSRSKSRSDRGLSVLSAMAPKPLRKSKSSQRIAEISVSGSCLGDNLGSGLGRRWGPLEGAFDLKAGTSPTVQPVSKPREPTSEDWVVRQGPFLGVMICNHQCKTVQCLESQAMAPLAEHDDGTMDLLMVRSVGRLKLLRFIIAMQFNRHLSLPFVEYTKVRSVALEPSKKGHLRCGIDGELLTLDGPILSSVMPFQCHLIGKAKKHS</sequence>
<dbReference type="Gene3D" id="3.40.50.10330">
    <property type="entry name" value="Probable inorganic polyphosphate/atp-NAD kinase, domain 1"/>
    <property type="match status" value="1"/>
</dbReference>
<dbReference type="InterPro" id="IPR050187">
    <property type="entry name" value="Lipid_Phosphate_FormReg"/>
</dbReference>
<gene>
    <name evidence="7" type="ORF">R1sor_027320</name>
</gene>
<keyword evidence="4" id="KW-0067">ATP-binding</keyword>
<dbReference type="GO" id="GO:0016301">
    <property type="term" value="F:kinase activity"/>
    <property type="evidence" value="ECO:0007669"/>
    <property type="project" value="UniProtKB-KW"/>
</dbReference>
<dbReference type="InterPro" id="IPR045540">
    <property type="entry name" value="YegS/DAGK_C"/>
</dbReference>
<dbReference type="Gene3D" id="2.60.200.40">
    <property type="match status" value="1"/>
</dbReference>
<evidence type="ECO:0000259" key="6">
    <source>
        <dbReference type="PROSITE" id="PS50146"/>
    </source>
</evidence>
<evidence type="ECO:0000256" key="1">
    <source>
        <dbReference type="ARBA" id="ARBA00022679"/>
    </source>
</evidence>
<evidence type="ECO:0000256" key="5">
    <source>
        <dbReference type="SAM" id="MobiDB-lite"/>
    </source>
</evidence>
<dbReference type="InterPro" id="IPR017438">
    <property type="entry name" value="ATP-NAD_kinase_N"/>
</dbReference>
<dbReference type="Pfam" id="PF19279">
    <property type="entry name" value="YegS_C"/>
    <property type="match status" value="1"/>
</dbReference>
<dbReference type="Pfam" id="PF00781">
    <property type="entry name" value="DAGK_cat"/>
    <property type="match status" value="1"/>
</dbReference>
<dbReference type="SUPFAM" id="SSF111331">
    <property type="entry name" value="NAD kinase/diacylglycerol kinase-like"/>
    <property type="match status" value="1"/>
</dbReference>
<keyword evidence="1" id="KW-0808">Transferase</keyword>
<dbReference type="PANTHER" id="PTHR12358:SF111">
    <property type="entry name" value="CERAMIDE KINASE, ISOFORM A"/>
    <property type="match status" value="1"/>
</dbReference>
<feature type="region of interest" description="Disordered" evidence="5">
    <location>
        <begin position="16"/>
        <end position="81"/>
    </location>
</feature>
<organism evidence="7 8">
    <name type="scientific">Riccia sorocarpa</name>
    <dbReference type="NCBI Taxonomy" id="122646"/>
    <lineage>
        <taxon>Eukaryota</taxon>
        <taxon>Viridiplantae</taxon>
        <taxon>Streptophyta</taxon>
        <taxon>Embryophyta</taxon>
        <taxon>Marchantiophyta</taxon>
        <taxon>Marchantiopsida</taxon>
        <taxon>Marchantiidae</taxon>
        <taxon>Marchantiales</taxon>
        <taxon>Ricciaceae</taxon>
        <taxon>Riccia</taxon>
    </lineage>
</organism>
<protein>
    <recommendedName>
        <fullName evidence="6">DAGKc domain-containing protein</fullName>
    </recommendedName>
</protein>
<evidence type="ECO:0000313" key="7">
    <source>
        <dbReference type="EMBL" id="KAL3677372.1"/>
    </source>
</evidence>
<accession>A0ABD3GDU8</accession>
<keyword evidence="2" id="KW-0547">Nucleotide-binding</keyword>
<reference evidence="7 8" key="1">
    <citation type="submission" date="2024-09" db="EMBL/GenBank/DDBJ databases">
        <title>Chromosome-scale assembly of Riccia sorocarpa.</title>
        <authorList>
            <person name="Paukszto L."/>
        </authorList>
    </citation>
    <scope>NUCLEOTIDE SEQUENCE [LARGE SCALE GENOMIC DNA]</scope>
    <source>
        <strain evidence="7">LP-2024</strain>
        <tissue evidence="7">Aerial parts of the thallus</tissue>
    </source>
</reference>
<feature type="region of interest" description="Disordered" evidence="5">
    <location>
        <begin position="494"/>
        <end position="574"/>
    </location>
</feature>
<keyword evidence="8" id="KW-1185">Reference proteome</keyword>
<dbReference type="Proteomes" id="UP001633002">
    <property type="component" value="Unassembled WGS sequence"/>
</dbReference>
<comment type="caution">
    <text evidence="7">The sequence shown here is derived from an EMBL/GenBank/DDBJ whole genome shotgun (WGS) entry which is preliminary data.</text>
</comment>
<dbReference type="GO" id="GO:0016020">
    <property type="term" value="C:membrane"/>
    <property type="evidence" value="ECO:0007669"/>
    <property type="project" value="GOC"/>
</dbReference>
<dbReference type="InterPro" id="IPR001206">
    <property type="entry name" value="Diacylglycerol_kinase_cat_dom"/>
</dbReference>
<name>A0ABD3GDU8_9MARC</name>
<dbReference type="EMBL" id="JBJQOH010000008">
    <property type="protein sequence ID" value="KAL3677372.1"/>
    <property type="molecule type" value="Genomic_DNA"/>
</dbReference>